<dbReference type="InterPro" id="IPR023358">
    <property type="entry name" value="Peptidase_M18_dom2"/>
</dbReference>
<evidence type="ECO:0000256" key="7">
    <source>
        <dbReference type="ARBA" id="ARBA00022723"/>
    </source>
</evidence>
<evidence type="ECO:0000313" key="13">
    <source>
        <dbReference type="Proteomes" id="UP000030640"/>
    </source>
</evidence>
<dbReference type="SUPFAM" id="SSF53187">
    <property type="entry name" value="Zn-dependent exopeptidases"/>
    <property type="match status" value="1"/>
</dbReference>
<sequence length="534" mass="60005">MEKKAREYAQGAVKFIKKSGSNFLACKNLREKLEEKGFKRIQEGEKWDLRKNEGYVFSKQSRNICGFFIGKDFNIEKGSILISIGHIDSCCLKISPNNNTVKSKLNQLNVECYGSGLWHTWFDRSLGLSGQVVYKKDDKLVEKLIQINRSVLFLPSLAIHLQSRTRFEFSVKVNYESHLKPILSTVLYDQLVKGEQKRGGNFPMEDAVDAQKVPEKRLHTDDASPSCHSHQENPNSSPLLYTLAKELQCQEKDILDFELCLMDVNQPCFTGAYEEFIEGARFDNLLGSYCVFEAFAEMIDILKGSAAPAIASVSSPSSAILPPGAHENLYICIGYDHEEIGSLSEVGAQSYFTQNFIKRILTAICSSQVGETTPPCSPPSIDELYGSLMNRSLLLNVDMAHCSHPNYPETVQTDHQLFFHEGIAIKYNTNKNYVTSPYYTCLLKRTFELFASNYNEKIKYQNFMVKNDTPCGSTVGSMVASNLSMPGIDIGIPQLAMHSIREIAAVRDVYYLVKGILAFYSYYSHVHASCVPDG</sequence>
<dbReference type="PANTHER" id="PTHR28570:SF3">
    <property type="entry name" value="ASPARTYL AMINOPEPTIDASE"/>
    <property type="match status" value="1"/>
</dbReference>
<dbReference type="EMBL" id="KI965491">
    <property type="protein sequence ID" value="EUD64668.1"/>
    <property type="molecule type" value="Genomic_DNA"/>
</dbReference>
<name>W6ZZH7_9APIC</name>
<keyword evidence="6 11" id="KW-0645">Protease</keyword>
<keyword evidence="9 11" id="KW-0862">Zinc</keyword>
<gene>
    <name evidence="12" type="ORF">C922_04924</name>
</gene>
<accession>W6ZZH7</accession>
<dbReference type="MEROPS" id="M18.003"/>
<dbReference type="EC" id="3.4.11.21" evidence="4"/>
<dbReference type="PANTHER" id="PTHR28570">
    <property type="entry name" value="ASPARTYL AMINOPEPTIDASE"/>
    <property type="match status" value="1"/>
</dbReference>
<dbReference type="GeneID" id="20040198"/>
<protein>
    <recommendedName>
        <fullName evidence="4">aspartyl aminopeptidase</fullName>
        <ecNumber evidence="4">3.4.11.21</ecNumber>
    </recommendedName>
</protein>
<dbReference type="GO" id="GO:0008270">
    <property type="term" value="F:zinc ion binding"/>
    <property type="evidence" value="ECO:0007669"/>
    <property type="project" value="InterPro"/>
</dbReference>
<evidence type="ECO:0000256" key="3">
    <source>
        <dbReference type="ARBA" id="ARBA00008290"/>
    </source>
</evidence>
<dbReference type="Gene3D" id="3.40.630.10">
    <property type="entry name" value="Zn peptidases"/>
    <property type="match status" value="1"/>
</dbReference>
<evidence type="ECO:0000256" key="10">
    <source>
        <dbReference type="ARBA" id="ARBA00023049"/>
    </source>
</evidence>
<dbReference type="GO" id="GO:0005737">
    <property type="term" value="C:cytoplasm"/>
    <property type="evidence" value="ECO:0007669"/>
    <property type="project" value="UniProtKB-ARBA"/>
</dbReference>
<dbReference type="OrthoDB" id="9880441at2759"/>
<dbReference type="VEuPathDB" id="PlasmoDB:C922_04924"/>
<proteinExistence type="inferred from homology"/>
<evidence type="ECO:0000256" key="8">
    <source>
        <dbReference type="ARBA" id="ARBA00022801"/>
    </source>
</evidence>
<evidence type="ECO:0000256" key="6">
    <source>
        <dbReference type="ARBA" id="ARBA00022670"/>
    </source>
</evidence>
<dbReference type="Pfam" id="PF02127">
    <property type="entry name" value="Peptidase_M18"/>
    <property type="match status" value="1"/>
</dbReference>
<evidence type="ECO:0000313" key="12">
    <source>
        <dbReference type="EMBL" id="EUD64668.1"/>
    </source>
</evidence>
<keyword evidence="13" id="KW-1185">Reference proteome</keyword>
<dbReference type="GO" id="GO:0004177">
    <property type="term" value="F:aminopeptidase activity"/>
    <property type="evidence" value="ECO:0007669"/>
    <property type="project" value="UniProtKB-KW"/>
</dbReference>
<reference evidence="12 13" key="1">
    <citation type="submission" date="2013-02" db="EMBL/GenBank/DDBJ databases">
        <title>The Genome Sequence of Plasmodium inui San Antonio 1.</title>
        <authorList>
            <consortium name="The Broad Institute Genome Sequencing Platform"/>
            <consortium name="The Broad Institute Genome Sequencing Center for Infectious Disease"/>
            <person name="Neafsey D."/>
            <person name="Cheeseman I."/>
            <person name="Volkman S."/>
            <person name="Adams J."/>
            <person name="Walker B."/>
            <person name="Young S.K."/>
            <person name="Zeng Q."/>
            <person name="Gargeya S."/>
            <person name="Fitzgerald M."/>
            <person name="Haas B."/>
            <person name="Abouelleil A."/>
            <person name="Alvarado L."/>
            <person name="Arachchi H.M."/>
            <person name="Berlin A.M."/>
            <person name="Chapman S.B."/>
            <person name="Dewar J."/>
            <person name="Goldberg J."/>
            <person name="Griggs A."/>
            <person name="Gujja S."/>
            <person name="Hansen M."/>
            <person name="Howarth C."/>
            <person name="Imamovic A."/>
            <person name="Larimer J."/>
            <person name="McCowan C."/>
            <person name="Murphy C."/>
            <person name="Neiman D."/>
            <person name="Pearson M."/>
            <person name="Priest M."/>
            <person name="Roberts A."/>
            <person name="Saif S."/>
            <person name="Shea T."/>
            <person name="Sisk P."/>
            <person name="Sykes S."/>
            <person name="Wortman J."/>
            <person name="Nusbaum C."/>
            <person name="Birren B."/>
        </authorList>
    </citation>
    <scope>NUCLEOTIDE SEQUENCE [LARGE SCALE GENOMIC DNA]</scope>
    <source>
        <strain evidence="12 13">San Antonio 1</strain>
    </source>
</reference>
<keyword evidence="10 11" id="KW-0482">Metalloprotease</keyword>
<evidence type="ECO:0000256" key="2">
    <source>
        <dbReference type="ARBA" id="ARBA00001947"/>
    </source>
</evidence>
<comment type="catalytic activity">
    <reaction evidence="1">
        <text>Release of an N-terminal aspartate or glutamate from a peptide, with a preference for aspartate.</text>
        <dbReference type="EC" id="3.4.11.21"/>
    </reaction>
</comment>
<evidence type="ECO:0000256" key="4">
    <source>
        <dbReference type="ARBA" id="ARBA00011965"/>
    </source>
</evidence>
<dbReference type="Gene3D" id="2.30.250.10">
    <property type="entry name" value="Aminopeptidase i, Domain 2"/>
    <property type="match status" value="1"/>
</dbReference>
<evidence type="ECO:0000256" key="11">
    <source>
        <dbReference type="RuleBase" id="RU004386"/>
    </source>
</evidence>
<dbReference type="GO" id="GO:0006508">
    <property type="term" value="P:proteolysis"/>
    <property type="evidence" value="ECO:0007669"/>
    <property type="project" value="UniProtKB-KW"/>
</dbReference>
<keyword evidence="8 11" id="KW-0378">Hydrolase</keyword>
<evidence type="ECO:0000256" key="9">
    <source>
        <dbReference type="ARBA" id="ARBA00022833"/>
    </source>
</evidence>
<dbReference type="SUPFAM" id="SSF101821">
    <property type="entry name" value="Aminopeptidase/glucanase lid domain"/>
    <property type="match status" value="1"/>
</dbReference>
<comment type="similarity">
    <text evidence="3 11">Belongs to the peptidase M18 family.</text>
</comment>
<dbReference type="CDD" id="cd05658">
    <property type="entry name" value="M18_DAP"/>
    <property type="match status" value="1"/>
</dbReference>
<dbReference type="PRINTS" id="PR00932">
    <property type="entry name" value="AMINO1PTASE"/>
</dbReference>
<evidence type="ECO:0000256" key="1">
    <source>
        <dbReference type="ARBA" id="ARBA00001335"/>
    </source>
</evidence>
<comment type="cofactor">
    <cofactor evidence="2">
        <name>Zn(2+)</name>
        <dbReference type="ChEBI" id="CHEBI:29105"/>
    </cofactor>
</comment>
<dbReference type="GO" id="GO:0008237">
    <property type="term" value="F:metallopeptidase activity"/>
    <property type="evidence" value="ECO:0007669"/>
    <property type="project" value="UniProtKB-KW"/>
</dbReference>
<dbReference type="InterPro" id="IPR001948">
    <property type="entry name" value="Peptidase_M18"/>
</dbReference>
<dbReference type="AlphaFoldDB" id="W6ZZH7"/>
<keyword evidence="5 11" id="KW-0031">Aminopeptidase</keyword>
<evidence type="ECO:0000256" key="5">
    <source>
        <dbReference type="ARBA" id="ARBA00022438"/>
    </source>
</evidence>
<dbReference type="FunFam" id="3.40.630.10:FF:000090">
    <property type="entry name" value="M18 aspartyl aminopeptidase"/>
    <property type="match status" value="1"/>
</dbReference>
<dbReference type="Proteomes" id="UP000030640">
    <property type="component" value="Unassembled WGS sequence"/>
</dbReference>
<organism evidence="12 13">
    <name type="scientific">Plasmodium inui San Antonio 1</name>
    <dbReference type="NCBI Taxonomy" id="1237626"/>
    <lineage>
        <taxon>Eukaryota</taxon>
        <taxon>Sar</taxon>
        <taxon>Alveolata</taxon>
        <taxon>Apicomplexa</taxon>
        <taxon>Aconoidasida</taxon>
        <taxon>Haemosporida</taxon>
        <taxon>Plasmodiidae</taxon>
        <taxon>Plasmodium</taxon>
        <taxon>Plasmodium (Plasmodium)</taxon>
    </lineage>
</organism>
<keyword evidence="7 11" id="KW-0479">Metal-binding</keyword>
<dbReference type="RefSeq" id="XP_008818720.1">
    <property type="nucleotide sequence ID" value="XM_008820498.1"/>
</dbReference>